<dbReference type="Proteomes" id="UP000472263">
    <property type="component" value="Chromosome 24"/>
</dbReference>
<keyword evidence="5" id="KW-1185">Reference proteome</keyword>
<feature type="repeat" description="HEAT" evidence="2">
    <location>
        <begin position="217"/>
        <end position="255"/>
    </location>
</feature>
<proteinExistence type="predicted"/>
<gene>
    <name evidence="4" type="primary">PPP4R4</name>
    <name evidence="4" type="synonym">ppp4r4</name>
</gene>
<dbReference type="InterPro" id="IPR000357">
    <property type="entry name" value="HEAT"/>
</dbReference>
<reference evidence="4" key="3">
    <citation type="submission" date="2025-09" db="UniProtKB">
        <authorList>
            <consortium name="Ensembl"/>
        </authorList>
    </citation>
    <scope>IDENTIFICATION</scope>
</reference>
<reference evidence="4" key="1">
    <citation type="submission" date="2019-06" db="EMBL/GenBank/DDBJ databases">
        <authorList>
            <consortium name="Wellcome Sanger Institute Data Sharing"/>
        </authorList>
    </citation>
    <scope>NUCLEOTIDE SEQUENCE [LARGE SCALE GENOMIC DNA]</scope>
</reference>
<dbReference type="InterPro" id="IPR016024">
    <property type="entry name" value="ARM-type_fold"/>
</dbReference>
<sequence length="748" mass="84699">GSPPPPSLQSCPKMTLNQSGLFGQVEDLQDSAFIERPIRRSLKTAEEIDQLTVDEDLNDIERAVYLLSLGQEVQRASVISNLPSLVRQNPAETFRRVVPKVREVLHLAGAEIQLAAAASFLTILQDDIVLIHTHTFSILKTVLLNLNHRDAVVSNAWLETLLSAINALPKETIKQEVLNPLVYKSQLSQSVQARLASCRILGKVACKFDSHIVKKELLPLARSLCQDVEYEVRSCMCRQLENVARGLGTEDTKAEVLPELVELAADEESSVRLAAFDTIINLIEIIDSDDRAHVLIPLVMLVCEPSSSSSDEVLVASLSFQFGKLCNGLAGQLTHQRGRLLQRFKALCVIGLQPDSGHTEGGEYTLIRCNCCFNLPAMVVFADSAHFLSELYPSLSSLCRDPEVSVRRSAAASFHQVVKLLGSNAHLVLKELLVLLQDDSLEVRSHTLTRPEQLSNLHLMLPTLLILLASVVLLWLQMFPELLAALLFAEQKVGSSLRWRLHEKLLQRYSCLARLLPGDLLHQTFSQRIFIILTTNKVLPVQKEAARTLCTFLRYNRKQEQRQETMDRLIQDLAQGRSYWNRLRFLDVCEMASELFSRKYFNKHFLLPALELVHDPVANVSLLSGIKCLLPRLRSSIRLPADKQLLQQLDFCVQKLLCKEKDKDVVATIRKVTSISCVCWQYHKRQERDLLDQKKEKEETLLLEMEQLERQQSESKVSSEKLTERKREYEEIPHRFFIEGAFALSDLV</sequence>
<evidence type="ECO:0000256" key="1">
    <source>
        <dbReference type="ARBA" id="ARBA00022737"/>
    </source>
</evidence>
<evidence type="ECO:0000256" key="3">
    <source>
        <dbReference type="SAM" id="Coils"/>
    </source>
</evidence>
<feature type="repeat" description="HEAT" evidence="2">
    <location>
        <begin position="256"/>
        <end position="293"/>
    </location>
</feature>
<dbReference type="GO" id="GO:0005829">
    <property type="term" value="C:cytosol"/>
    <property type="evidence" value="ECO:0007669"/>
    <property type="project" value="TreeGrafter"/>
</dbReference>
<evidence type="ECO:0000256" key="2">
    <source>
        <dbReference type="PROSITE-ProRule" id="PRU00103"/>
    </source>
</evidence>
<protein>
    <submittedName>
        <fullName evidence="4">Protein phosphatase 4 regulatory subunit 4</fullName>
    </submittedName>
</protein>
<dbReference type="GeneTree" id="ENSGT00510000047895"/>
<dbReference type="Gene3D" id="1.25.10.10">
    <property type="entry name" value="Leucine-rich Repeat Variant"/>
    <property type="match status" value="1"/>
</dbReference>
<accession>A0A667XR21</accession>
<dbReference type="InterPro" id="IPR021133">
    <property type="entry name" value="HEAT_type_2"/>
</dbReference>
<feature type="coiled-coil region" evidence="3">
    <location>
        <begin position="691"/>
        <end position="725"/>
    </location>
</feature>
<dbReference type="SUPFAM" id="SSF48371">
    <property type="entry name" value="ARM repeat"/>
    <property type="match status" value="1"/>
</dbReference>
<dbReference type="InterPro" id="IPR011989">
    <property type="entry name" value="ARM-like"/>
</dbReference>
<evidence type="ECO:0000313" key="4">
    <source>
        <dbReference type="Ensembl" id="ENSMMDP00005011621.1"/>
    </source>
</evidence>
<keyword evidence="3" id="KW-0175">Coiled coil</keyword>
<dbReference type="PANTHER" id="PTHR21467:SF0">
    <property type="entry name" value="SERINE_THREONINE-PROTEIN PHOSPHATASE 4 REGULATORY SUBUNIT 4"/>
    <property type="match status" value="1"/>
</dbReference>
<dbReference type="InterPro" id="IPR039918">
    <property type="entry name" value="PPP4R4"/>
</dbReference>
<dbReference type="Ensembl" id="ENSMMDT00005011971.1">
    <property type="protein sequence ID" value="ENSMMDP00005011621.1"/>
    <property type="gene ID" value="ENSMMDG00005006217.1"/>
</dbReference>
<dbReference type="GO" id="GO:0019888">
    <property type="term" value="F:protein phosphatase regulator activity"/>
    <property type="evidence" value="ECO:0007669"/>
    <property type="project" value="TreeGrafter"/>
</dbReference>
<organism evidence="4 5">
    <name type="scientific">Myripristis murdjan</name>
    <name type="common">pinecone soldierfish</name>
    <dbReference type="NCBI Taxonomy" id="586833"/>
    <lineage>
        <taxon>Eukaryota</taxon>
        <taxon>Metazoa</taxon>
        <taxon>Chordata</taxon>
        <taxon>Craniata</taxon>
        <taxon>Vertebrata</taxon>
        <taxon>Euteleostomi</taxon>
        <taxon>Actinopterygii</taxon>
        <taxon>Neopterygii</taxon>
        <taxon>Teleostei</taxon>
        <taxon>Neoteleostei</taxon>
        <taxon>Acanthomorphata</taxon>
        <taxon>Holocentriformes</taxon>
        <taxon>Holocentridae</taxon>
        <taxon>Myripristis</taxon>
    </lineage>
</organism>
<dbReference type="PANTHER" id="PTHR21467">
    <property type="entry name" value="PROTEIN PHOSPHATASE 4 REGULATORY SUBUNIT 4 PPP4R4"/>
    <property type="match status" value="1"/>
</dbReference>
<dbReference type="AlphaFoldDB" id="A0A667XR21"/>
<keyword evidence="1" id="KW-0677">Repeat</keyword>
<dbReference type="InParanoid" id="A0A667XR21"/>
<reference evidence="4" key="2">
    <citation type="submission" date="2025-08" db="UniProtKB">
        <authorList>
            <consortium name="Ensembl"/>
        </authorList>
    </citation>
    <scope>IDENTIFICATION</scope>
</reference>
<feature type="repeat" description="HEAT" evidence="2">
    <location>
        <begin position="391"/>
        <end position="425"/>
    </location>
</feature>
<dbReference type="Pfam" id="PF02985">
    <property type="entry name" value="HEAT"/>
    <property type="match status" value="1"/>
</dbReference>
<dbReference type="GO" id="GO:0008287">
    <property type="term" value="C:protein serine/threonine phosphatase complex"/>
    <property type="evidence" value="ECO:0007669"/>
    <property type="project" value="TreeGrafter"/>
</dbReference>
<name>A0A667XR21_9TELE</name>
<evidence type="ECO:0000313" key="5">
    <source>
        <dbReference type="Proteomes" id="UP000472263"/>
    </source>
</evidence>
<dbReference type="PROSITE" id="PS50077">
    <property type="entry name" value="HEAT_REPEAT"/>
    <property type="match status" value="3"/>
</dbReference>